<evidence type="ECO:0000313" key="2">
    <source>
        <dbReference type="Proteomes" id="UP000676853"/>
    </source>
</evidence>
<dbReference type="EMBL" id="JAGXOE010000299">
    <property type="protein sequence ID" value="MBS4104604.1"/>
    <property type="molecule type" value="Genomic_DNA"/>
</dbReference>
<accession>A0ABS5NJY1</accession>
<comment type="caution">
    <text evidence="1">The sequence shown here is derived from an EMBL/GenBank/DDBJ whole genome shotgun (WGS) entry which is preliminary data.</text>
</comment>
<name>A0ABS5NJY1_TSUPA</name>
<gene>
    <name evidence="1" type="ORF">KFZ73_25665</name>
</gene>
<dbReference type="Gene3D" id="3.40.960.10">
    <property type="entry name" value="VSR Endonuclease"/>
    <property type="match status" value="1"/>
</dbReference>
<feature type="non-terminal residue" evidence="1">
    <location>
        <position position="1"/>
    </location>
</feature>
<evidence type="ECO:0008006" key="3">
    <source>
        <dbReference type="Google" id="ProtNLM"/>
    </source>
</evidence>
<keyword evidence="2" id="KW-1185">Reference proteome</keyword>
<protein>
    <recommendedName>
        <fullName evidence="3">DUF559 domain-containing protein</fullName>
    </recommendedName>
</protein>
<organism evidence="1 2">
    <name type="scientific">Tsukamurella paurometabola</name>
    <name type="common">Corynebacterium paurometabolum</name>
    <dbReference type="NCBI Taxonomy" id="2061"/>
    <lineage>
        <taxon>Bacteria</taxon>
        <taxon>Bacillati</taxon>
        <taxon>Actinomycetota</taxon>
        <taxon>Actinomycetes</taxon>
        <taxon>Mycobacteriales</taxon>
        <taxon>Tsukamurellaceae</taxon>
        <taxon>Tsukamurella</taxon>
    </lineage>
</organism>
<reference evidence="1 2" key="1">
    <citation type="submission" date="2021-04" db="EMBL/GenBank/DDBJ databases">
        <title>Whole genome sequence analysis of a thiophenic sulfur metabolizing bacteria.</title>
        <authorList>
            <person name="Akhtar N."/>
            <person name="Akram J."/>
            <person name="Aslam A."/>
        </authorList>
    </citation>
    <scope>NUCLEOTIDE SEQUENCE [LARGE SCALE GENOMIC DNA]</scope>
    <source>
        <strain evidence="1 2">3OW</strain>
    </source>
</reference>
<proteinExistence type="predicted"/>
<dbReference type="RefSeq" id="WP_212555578.1">
    <property type="nucleotide sequence ID" value="NZ_JAGXOE010000299.1"/>
</dbReference>
<evidence type="ECO:0000313" key="1">
    <source>
        <dbReference type="EMBL" id="MBS4104604.1"/>
    </source>
</evidence>
<sequence>GRRHLVGLGVDPADVAELVRAGVLIPIPRGWYMTATASPEVVTAVKAGATLTCLSALARTPEIWIPPVAKRTHVRWPAHRRTSLRTQKGCRAHVSLGTSLRAVDPLHLALQCAVNCIDEDYYVVAVLDSFLRSPDPHTVQEVRDVFDGAPVRIQRLLGDLDPAAQSGTESVTRHRLRSANIRVRSQVTIPTVGRVDLLVGDRLIIECDSRGFHDDAHQRREDARRDRK</sequence>
<dbReference type="Proteomes" id="UP000676853">
    <property type="component" value="Unassembled WGS sequence"/>
</dbReference>
<feature type="non-terminal residue" evidence="1">
    <location>
        <position position="228"/>
    </location>
</feature>